<proteinExistence type="predicted"/>
<evidence type="ECO:0000313" key="2">
    <source>
        <dbReference type="EMBL" id="QGZ99385.1"/>
    </source>
</evidence>
<dbReference type="AlphaFoldDB" id="A0A857DGM0"/>
<sequence length="79" mass="8934">MHWEIRGLEKLSFRERQAVMLKESGRSSEDIAKVLGISGSSVSTMLARAKTKGYQIIGIIQDHELGLNYPLEDDEENEK</sequence>
<dbReference type="GO" id="GO:0003677">
    <property type="term" value="F:DNA binding"/>
    <property type="evidence" value="ECO:0007669"/>
    <property type="project" value="InterPro"/>
</dbReference>
<feature type="domain" description="HTH luxR-type" evidence="1">
    <location>
        <begin position="25"/>
        <end position="52"/>
    </location>
</feature>
<dbReference type="InterPro" id="IPR000792">
    <property type="entry name" value="Tscrpt_reg_LuxR_C"/>
</dbReference>
<dbReference type="Gene3D" id="1.10.10.10">
    <property type="entry name" value="Winged helix-like DNA-binding domain superfamily/Winged helix DNA-binding domain"/>
    <property type="match status" value="1"/>
</dbReference>
<evidence type="ECO:0000313" key="3">
    <source>
        <dbReference type="Proteomes" id="UP000430508"/>
    </source>
</evidence>
<dbReference type="InterPro" id="IPR013249">
    <property type="entry name" value="RNA_pol_sigma70_r4_t2"/>
</dbReference>
<reference evidence="2 3" key="1">
    <citation type="submission" date="2019-12" db="EMBL/GenBank/DDBJ databases">
        <title>Sequence classification of anaerobic respiratory reductive dehalogenases: First we see many, then we see few.</title>
        <authorList>
            <person name="Molenda O."/>
            <person name="Puentes Jacome L.A."/>
            <person name="Cao X."/>
            <person name="Nesbo C.L."/>
            <person name="Tang S."/>
            <person name="Morson N."/>
            <person name="Patron J."/>
            <person name="Lomheim L."/>
            <person name="Wishart D.S."/>
            <person name="Edwards E.A."/>
        </authorList>
    </citation>
    <scope>NUCLEOTIDE SEQUENCE [LARGE SCALE GENOMIC DNA]</scope>
    <source>
        <strain evidence="2 3">12DCA</strain>
    </source>
</reference>
<protein>
    <recommendedName>
        <fullName evidence="1">HTH luxR-type domain-containing protein</fullName>
    </recommendedName>
</protein>
<dbReference type="InterPro" id="IPR036388">
    <property type="entry name" value="WH-like_DNA-bd_sf"/>
</dbReference>
<dbReference type="SUPFAM" id="SSF46894">
    <property type="entry name" value="C-terminal effector domain of the bipartite response regulators"/>
    <property type="match status" value="1"/>
</dbReference>
<name>A0A857DGM0_9FIRM</name>
<dbReference type="Pfam" id="PF08281">
    <property type="entry name" value="Sigma70_r4_2"/>
    <property type="match status" value="1"/>
</dbReference>
<dbReference type="GO" id="GO:0016987">
    <property type="term" value="F:sigma factor activity"/>
    <property type="evidence" value="ECO:0007669"/>
    <property type="project" value="InterPro"/>
</dbReference>
<evidence type="ECO:0000259" key="1">
    <source>
        <dbReference type="PROSITE" id="PS00622"/>
    </source>
</evidence>
<organism evidence="2 3">
    <name type="scientific">Dehalobacter restrictus</name>
    <dbReference type="NCBI Taxonomy" id="55583"/>
    <lineage>
        <taxon>Bacteria</taxon>
        <taxon>Bacillati</taxon>
        <taxon>Bacillota</taxon>
        <taxon>Clostridia</taxon>
        <taxon>Eubacteriales</taxon>
        <taxon>Desulfitobacteriaceae</taxon>
        <taxon>Dehalobacter</taxon>
    </lineage>
</organism>
<dbReference type="EMBL" id="CP046996">
    <property type="protein sequence ID" value="QGZ99385.1"/>
    <property type="molecule type" value="Genomic_DNA"/>
</dbReference>
<gene>
    <name evidence="2" type="ORF">GQ588_01205</name>
</gene>
<dbReference type="InterPro" id="IPR016032">
    <property type="entry name" value="Sig_transdc_resp-reg_C-effctor"/>
</dbReference>
<dbReference type="RefSeq" id="WP_025204977.1">
    <property type="nucleotide sequence ID" value="NZ_CP046996.1"/>
</dbReference>
<accession>A0A857DGM0</accession>
<dbReference type="Proteomes" id="UP000430508">
    <property type="component" value="Chromosome"/>
</dbReference>
<dbReference type="PROSITE" id="PS00622">
    <property type="entry name" value="HTH_LUXR_1"/>
    <property type="match status" value="1"/>
</dbReference>
<dbReference type="GO" id="GO:0006352">
    <property type="term" value="P:DNA-templated transcription initiation"/>
    <property type="evidence" value="ECO:0007669"/>
    <property type="project" value="InterPro"/>
</dbReference>